<sequence>MDKGHEVSVIAATTNENQVEKTTIQGINVYYIQTSDLGKKSLAATRFGYNGLQTVNQIQQNNSIDVLHMNAFPGLGAVLKPLPGKKSPDGVVADVRSLATSNRIFSLISKSVLNIQNKLVENMATIDPLMAKDIFGTSEDIDIIPLGADFDRFYPGKQEEIREKLGLDPNDIVFGYTGVLNEVRRIDTIIEAFAKINGTYPRAKLVIIGGGNDYDRLTQYASTLDCDEAVIFTGEVAFKQVPKYVRTFDIGISHIPDRRPFKIQPPIKTVEFLASGLPVIATATAGNERFVIDGENGILCPELSTEYANAMEKLINNPEEREEMAESSRSSVEEYDYKNIVSTNLLPLYNRIC</sequence>
<organism evidence="4 5">
    <name type="scientific">Haloarcula nitratireducens</name>
    <dbReference type="NCBI Taxonomy" id="2487749"/>
    <lineage>
        <taxon>Archaea</taxon>
        <taxon>Methanobacteriati</taxon>
        <taxon>Methanobacteriota</taxon>
        <taxon>Stenosarchaea group</taxon>
        <taxon>Halobacteria</taxon>
        <taxon>Halobacteriales</taxon>
        <taxon>Haloarculaceae</taxon>
        <taxon>Haloarcula</taxon>
    </lineage>
</organism>
<keyword evidence="1" id="KW-0328">Glycosyltransferase</keyword>
<evidence type="ECO:0000256" key="1">
    <source>
        <dbReference type="ARBA" id="ARBA00022676"/>
    </source>
</evidence>
<dbReference type="CDD" id="cd03794">
    <property type="entry name" value="GT4_WbuB-like"/>
    <property type="match status" value="1"/>
</dbReference>
<evidence type="ECO:0000313" key="4">
    <source>
        <dbReference type="EMBL" id="MBX0296636.1"/>
    </source>
</evidence>
<dbReference type="AlphaFoldDB" id="A0AAW4PGF0"/>
<dbReference type="SUPFAM" id="SSF53756">
    <property type="entry name" value="UDP-Glycosyltransferase/glycogen phosphorylase"/>
    <property type="match status" value="1"/>
</dbReference>
<dbReference type="Pfam" id="PF00534">
    <property type="entry name" value="Glycos_transf_1"/>
    <property type="match status" value="1"/>
</dbReference>
<keyword evidence="5" id="KW-1185">Reference proteome</keyword>
<dbReference type="RefSeq" id="WP_220581229.1">
    <property type="nucleotide sequence ID" value="NZ_RKLT01000009.1"/>
</dbReference>
<gene>
    <name evidence="4" type="ORF">EGH23_17300</name>
</gene>
<comment type="caution">
    <text evidence="4">The sequence shown here is derived from an EMBL/GenBank/DDBJ whole genome shotgun (WGS) entry which is preliminary data.</text>
</comment>
<dbReference type="PANTHER" id="PTHR12526:SF629">
    <property type="entry name" value="TEICHURONIC ACID BIOSYNTHESIS GLYCOSYLTRANSFERASE TUAH-RELATED"/>
    <property type="match status" value="1"/>
</dbReference>
<proteinExistence type="predicted"/>
<dbReference type="Gene3D" id="3.40.50.2000">
    <property type="entry name" value="Glycogen Phosphorylase B"/>
    <property type="match status" value="2"/>
</dbReference>
<evidence type="ECO:0000256" key="2">
    <source>
        <dbReference type="ARBA" id="ARBA00022679"/>
    </source>
</evidence>
<name>A0AAW4PGF0_9EURY</name>
<evidence type="ECO:0000313" key="5">
    <source>
        <dbReference type="Proteomes" id="UP001430455"/>
    </source>
</evidence>
<dbReference type="PANTHER" id="PTHR12526">
    <property type="entry name" value="GLYCOSYLTRANSFERASE"/>
    <property type="match status" value="1"/>
</dbReference>
<evidence type="ECO:0000259" key="3">
    <source>
        <dbReference type="Pfam" id="PF00534"/>
    </source>
</evidence>
<accession>A0AAW4PGF0</accession>
<dbReference type="GO" id="GO:0016757">
    <property type="term" value="F:glycosyltransferase activity"/>
    <property type="evidence" value="ECO:0007669"/>
    <property type="project" value="UniProtKB-KW"/>
</dbReference>
<keyword evidence="2" id="KW-0808">Transferase</keyword>
<dbReference type="EMBL" id="RKLT01000009">
    <property type="protein sequence ID" value="MBX0296636.1"/>
    <property type="molecule type" value="Genomic_DNA"/>
</dbReference>
<protein>
    <submittedName>
        <fullName evidence="4">Glycosyltransferase family 4 protein</fullName>
    </submittedName>
</protein>
<feature type="domain" description="Glycosyl transferase family 1" evidence="3">
    <location>
        <begin position="158"/>
        <end position="329"/>
    </location>
</feature>
<dbReference type="Proteomes" id="UP001430455">
    <property type="component" value="Unassembled WGS sequence"/>
</dbReference>
<dbReference type="InterPro" id="IPR001296">
    <property type="entry name" value="Glyco_trans_1"/>
</dbReference>
<reference evidence="4 5" key="1">
    <citation type="submission" date="2021-06" db="EMBL/GenBank/DDBJ databases">
        <title>Halomicroarcula sp. a new haloarchaeum isolated from saline soil.</title>
        <authorList>
            <person name="Duran-Viseras A."/>
            <person name="Sanchez-Porro C."/>
            <person name="Ventosa A."/>
        </authorList>
    </citation>
    <scope>NUCLEOTIDE SEQUENCE [LARGE SCALE GENOMIC DNA]</scope>
    <source>
        <strain evidence="4 5">F27</strain>
    </source>
</reference>